<feature type="compositionally biased region" description="Low complexity" evidence="3">
    <location>
        <begin position="360"/>
        <end position="392"/>
    </location>
</feature>
<dbReference type="OrthoDB" id="68076at2759"/>
<accession>A0A016RTN6</accession>
<feature type="compositionally biased region" description="Low complexity" evidence="3">
    <location>
        <begin position="693"/>
        <end position="716"/>
    </location>
</feature>
<evidence type="ECO:0000256" key="3">
    <source>
        <dbReference type="SAM" id="MobiDB-lite"/>
    </source>
</evidence>
<organism evidence="5 6">
    <name type="scientific">Ancylostoma ceylanicum</name>
    <dbReference type="NCBI Taxonomy" id="53326"/>
    <lineage>
        <taxon>Eukaryota</taxon>
        <taxon>Metazoa</taxon>
        <taxon>Ecdysozoa</taxon>
        <taxon>Nematoda</taxon>
        <taxon>Chromadorea</taxon>
        <taxon>Rhabditida</taxon>
        <taxon>Rhabditina</taxon>
        <taxon>Rhabditomorpha</taxon>
        <taxon>Strongyloidea</taxon>
        <taxon>Ancylostomatidae</taxon>
        <taxon>Ancylostomatinae</taxon>
        <taxon>Ancylostoma</taxon>
    </lineage>
</organism>
<dbReference type="GO" id="GO:0015630">
    <property type="term" value="C:microtubule cytoskeleton"/>
    <property type="evidence" value="ECO:0007669"/>
    <property type="project" value="TreeGrafter"/>
</dbReference>
<dbReference type="Proteomes" id="UP000024635">
    <property type="component" value="Unassembled WGS sequence"/>
</dbReference>
<feature type="compositionally biased region" description="Acidic residues" evidence="3">
    <location>
        <begin position="198"/>
        <end position="207"/>
    </location>
</feature>
<evidence type="ECO:0000256" key="2">
    <source>
        <dbReference type="ARBA" id="ARBA00023054"/>
    </source>
</evidence>
<sequence length="1181" mass="128420">MLLPPIERVYGAGVVTRSFPLRMTSQVSRIFMTFPEDPQCSPSCGTRSAGPGGMALDLGGNKKKPNDKSKYSIVELSLFKPGKKKYSEFDYEEIRKKQLKEDDSSGDDERFHDREALEIVKRLEAKYGGKKDKKGRKLRFGNEDDYMDKRAGYDLDDDFIDDSEAYDELIPSTMDTLQGGFYVNRGKLEFKTRHEEVNDSDISDSDEAPQPKKGTKRVVVSSDDEVEVVEDAAAPVATASTSGTKTVSEAPAPVPIAPKPRMVGAPPTKVRRITLGESANQRAANAIKKRLVGMPPTLLKRKVLQTAVTRKENEMSDFLRSMAGGDVPVDDDIIEVVASTSAQPATTSKSPEKASTVDIASSSSTSVPSAPAPSQNSAPTTSSDASSSTAVVPPSPRKKPLAPMTDTLSKMIDEFKRCTNNLALPGQKKRLQNIHVDMVIAIEEQCLKDGYSVHEKARVAHSLADYCGIQKNSLYARCIKRRDEHKNGAPNLALLAKSGAFGGPRPAAYQKSAAPMVTVPATVKPTSAVSVPSTSKTAVIPTPTTSVSSSAKTTTAQVPSTSTASSSSVTANVKPPVVAPPPAASSASSSGTSNPSSTTTTPPKPSSSWTNQKKLAAQSMITNVAGLATFKGRVAELQEILRKVANETISYEDFIKWHDSSMKPAPVKVPSEQKPVVNGAAKPSPSASNPIKATTTHAANAAKESSAAQPAKSAPNVTTVPVKRTTLAQAMASATTPSRSRPLTLTSAQVAEKFEGDKQDTIRAISVAIENSKTAHKKKCDAAAAAGKPAPKYEFLWTENLSRALRNQLDLYWSVILASDSYTHATEGIVTIFAKEIYPLFRGEIKLSRLLVEYTRRSPERAFLLASPSIQRLLKDDGVDLNNITIVTKKDKTETDSTATKVKSSRSFSTILPVRSSSDDVQSSTSQDDADVVAVEPSTSCASSSNGDIAAGFLASTPSTSTSSAPSFSAAAAASALAASNQAVAALNGMGLTMTPTQIAELTAAMQQLSTLTTDPQKLLVLQQTLMMQVMTHNQVEAKRKQEEERKKEEERKRKAEEEKEAKRRAKEEEKLKIIAQKKALAQCAKEKALEEKRLRLEEEKKQKLAEKARKAEEEREKRLQEQAERERLMREERERQAREEAERKKKEEEERQRLEEIRVKIEEEKARELEKQRQAQLREV</sequence>
<evidence type="ECO:0000313" key="6">
    <source>
        <dbReference type="Proteomes" id="UP000024635"/>
    </source>
</evidence>
<dbReference type="PANTHER" id="PTHR15073">
    <property type="entry name" value="MICROTUBULE-ASSOCIATED PROTEIN"/>
    <property type="match status" value="1"/>
</dbReference>
<gene>
    <name evidence="5" type="primary">Acey_s0383.g381</name>
    <name evidence="5" type="ORF">Y032_0383g381</name>
</gene>
<proteinExistence type="inferred from homology"/>
<feature type="region of interest" description="Disordered" evidence="3">
    <location>
        <begin position="194"/>
        <end position="218"/>
    </location>
</feature>
<keyword evidence="6" id="KW-1185">Reference proteome</keyword>
<keyword evidence="2" id="KW-0175">Coiled coil</keyword>
<protein>
    <recommendedName>
        <fullName evidence="4">Hpc2-related domain-containing protein</fullName>
    </recommendedName>
</protein>
<dbReference type="GO" id="GO:0000226">
    <property type="term" value="P:microtubule cytoskeleton organization"/>
    <property type="evidence" value="ECO:0007669"/>
    <property type="project" value="TreeGrafter"/>
</dbReference>
<dbReference type="PANTHER" id="PTHR15073:SF1">
    <property type="entry name" value="RETICULOCYTE-BINDING PROTEIN HOMOLOG 2A"/>
    <property type="match status" value="1"/>
</dbReference>
<feature type="region of interest" description="Disordered" evidence="3">
    <location>
        <begin position="40"/>
        <end position="67"/>
    </location>
</feature>
<feature type="domain" description="Hpc2-related" evidence="4">
    <location>
        <begin position="142"/>
        <end position="189"/>
    </location>
</feature>
<feature type="region of interest" description="Disordered" evidence="3">
    <location>
        <begin position="675"/>
        <end position="718"/>
    </location>
</feature>
<evidence type="ECO:0000256" key="1">
    <source>
        <dbReference type="ARBA" id="ARBA00007525"/>
    </source>
</evidence>
<comment type="caution">
    <text evidence="5">The sequence shown here is derived from an EMBL/GenBank/DDBJ whole genome shotgun (WGS) entry which is preliminary data.</text>
</comment>
<feature type="region of interest" description="Disordered" evidence="3">
    <location>
        <begin position="237"/>
        <end position="266"/>
    </location>
</feature>
<evidence type="ECO:0000313" key="5">
    <source>
        <dbReference type="EMBL" id="EYB81462.1"/>
    </source>
</evidence>
<dbReference type="Pfam" id="PF08729">
    <property type="entry name" value="HUN"/>
    <property type="match status" value="1"/>
</dbReference>
<dbReference type="InterPro" id="IPR014840">
    <property type="entry name" value="HRD"/>
</dbReference>
<feature type="compositionally biased region" description="Polar residues" evidence="3">
    <location>
        <begin position="525"/>
        <end position="536"/>
    </location>
</feature>
<dbReference type="AlphaFoldDB" id="A0A016RTN6"/>
<comment type="similarity">
    <text evidence="1">Belongs to the MAP7 family.</text>
</comment>
<feature type="region of interest" description="Disordered" evidence="3">
    <location>
        <begin position="525"/>
        <end position="612"/>
    </location>
</feature>
<feature type="compositionally biased region" description="Low complexity" evidence="3">
    <location>
        <begin position="537"/>
        <end position="576"/>
    </location>
</feature>
<reference evidence="6" key="1">
    <citation type="journal article" date="2015" name="Nat. Genet.">
        <title>The genome and transcriptome of the zoonotic hookworm Ancylostoma ceylanicum identify infection-specific gene families.</title>
        <authorList>
            <person name="Schwarz E.M."/>
            <person name="Hu Y."/>
            <person name="Antoshechkin I."/>
            <person name="Miller M.M."/>
            <person name="Sternberg P.W."/>
            <person name="Aroian R.V."/>
        </authorList>
    </citation>
    <scope>NUCLEOTIDE SEQUENCE</scope>
    <source>
        <strain evidence="6">HY135</strain>
    </source>
</reference>
<feature type="region of interest" description="Disordered" evidence="3">
    <location>
        <begin position="341"/>
        <end position="403"/>
    </location>
</feature>
<feature type="region of interest" description="Disordered" evidence="3">
    <location>
        <begin position="1037"/>
        <end position="1068"/>
    </location>
</feature>
<dbReference type="EMBL" id="JARK01001719">
    <property type="protein sequence ID" value="EYB81462.1"/>
    <property type="molecule type" value="Genomic_DNA"/>
</dbReference>
<feature type="compositionally biased region" description="Low complexity" evidence="3">
    <location>
        <begin position="584"/>
        <end position="601"/>
    </location>
</feature>
<feature type="region of interest" description="Disordered" evidence="3">
    <location>
        <begin position="1093"/>
        <end position="1153"/>
    </location>
</feature>
<name>A0A016RTN6_9BILA</name>
<dbReference type="InterPro" id="IPR051483">
    <property type="entry name" value="MAP7_domain-containing"/>
</dbReference>
<evidence type="ECO:0000259" key="4">
    <source>
        <dbReference type="Pfam" id="PF08729"/>
    </source>
</evidence>
<dbReference type="STRING" id="53326.A0A016RTN6"/>